<dbReference type="InParanoid" id="A0A6L2Q0A9"/>
<gene>
    <name evidence="24" type="ORF">Cfor_10362</name>
</gene>
<dbReference type="FunCoup" id="A0A6L2Q0A9">
    <property type="interactions" value="616"/>
</dbReference>
<dbReference type="InterPro" id="IPR006597">
    <property type="entry name" value="Sel1-like"/>
</dbReference>
<dbReference type="Gene3D" id="2.70.98.30">
    <property type="entry name" value="Golgi alpha-mannosidase II, domain 4"/>
    <property type="match status" value="1"/>
</dbReference>
<dbReference type="SMART" id="SM00872">
    <property type="entry name" value="Alpha-mann_mid"/>
    <property type="match status" value="1"/>
</dbReference>
<dbReference type="GO" id="GO:0030246">
    <property type="term" value="F:carbohydrate binding"/>
    <property type="evidence" value="ECO:0007669"/>
    <property type="project" value="InterPro"/>
</dbReference>
<dbReference type="InterPro" id="IPR011990">
    <property type="entry name" value="TPR-like_helical_dom_sf"/>
</dbReference>
<comment type="subunit">
    <text evidence="5">Homodimer; disulfide-linked.</text>
</comment>
<reference evidence="25" key="1">
    <citation type="submission" date="2020-01" db="EMBL/GenBank/DDBJ databases">
        <title>Draft genome sequence of the Termite Coptotermes fromosanus.</title>
        <authorList>
            <person name="Itakura S."/>
            <person name="Yosikawa Y."/>
            <person name="Umezawa K."/>
        </authorList>
    </citation>
    <scope>NUCLEOTIDE SEQUENCE [LARGE SCALE GENOMIC DNA]</scope>
</reference>
<dbReference type="PANTHER" id="PTHR11607:SF3">
    <property type="entry name" value="LYSOSOMAL ALPHA-MANNOSIDASE"/>
    <property type="match status" value="1"/>
</dbReference>
<sequence length="1869" mass="211720">MRVRKLSALLGAALILGGCLILYMMMDLAVFPSDIHDNKWVQFEGRLKQLEVDLHRHHETVGRLKHTIRELISNSPVPPQYQQHLNHTGTTISATKTGPERDVSCSIQFRSVPRTDIQMLEVYKELKFDNIDGGAWKQGWNVEVSGQEWGKNNRLRVFVVPHSHNDPGWIKTFEDYYHSQTRNILNNMVIKLSEDSRRKFIWAEISFFSLWWDEIPIETKEQVKKLIFDGQLEIVTGGWVMNDEANTHYFSMVLQLMEGHQWLLNQLEFKPRNSWSIDPFGQSPTMAYLLKRMGLENLVIQRVHYSVKKHLARTKNLEFRWRQLWDGNGSTDLFTHMMPFYSYDVPHTCGPDPKICCQFDFRRLPGYGVSCPWKVPPQAITRQNVAQRAALLLEQYRKKAQLYRTNVILAPLGDDFRYDHTSEWDAQYSNYQKIFDYWNSKPHLYVEAQFGTLQDYFSAVREESKPERFPSLSGDFFTYADRDDHYWSGYYTSRPFYKRMDRMLLSYIRATEILFSLAWSTKLSSSDWLLAPESGLTKLLGDARRSLSLFQHHDGITGTAKDHVVEDYANKMLEAINGMQHVMQQAAHFLLSPPQVLYQPNSDFMYFDLDDMRKHHYSIPEKTVVFVGEGLESQRVVLYNSLTWRRQELVTLRVSTHNVKVTDAAGVSIPSQTSPVFQELSHVVTDSHYDVTFMADVPPLGLTTYFLHAVLPAQNVDNVMSHVRLLNFVGYTPKFEGFEYVEVVDEVKEFSVHSDHLSAAFSEQGLLKAVTLKDSGVTVPLHLDFVRYHARPGRERSGAYLFLPDREAEIIPWDSSPVRVVEGPLFSQVHMHLPGVQHTVTLVNTPGADSLGLEVQNVVDISDQVNCELAMRISSNIKNGDDFYTDLNGLQIIRRKRFSKLPLQANYYPLPTLVFIQDQTFRFTILTAQPLGIASLKEGQIEVMQDRRLSQDDNRGLGQGVTDNKPLPATFRLILERRQPNCQGTATDHPASLPSLATHVASLSLLHPLFHLLWLGKTRDKLESHFTPVTHESGCDIHVVMLHTFPPQSKNAAGLVVQRQETDPCFPLEQFPLSNGLLNVSSLLPTQFGNTMKEATLSFLDEDEMRHKAQLLLLLMLLVWVEGNGNEHDGTKSKRDERRQNKEESGVEDERYEYVYSEGIDSIRSKAVRIIPAPDLSKSEEGKWKDGDEEAGDMGPDLLSEPAKWIQRMIAEVEGVGSELLGEGDEEGIDVGEDEVEDSTVQPPKELTPLEKQGQHIVLTAYVEKNSLDTVTLPPPVGALELYESALAMLNVTRPIKFEAYQMLQQAGELGHSQARVMVAWAQLLGSPMPQDIEAAKQTFQEMVEFGVPDAHMGLGFLYATGIAVNASQARALVHYTFGAIGGSSWAQMALGYRYWSGVTVAASCEKALDFYRKVANKVAEEVSLSGGQAVQRVRLLEELENPGYNSGILDNDLIEYYQLLAEKGDVQAQVGLGQLHYQGGRGVQQDHQRALHYFLQAADAGNPIAMAFLGKIYLEGSDIVKQDNDTAYKYFKKAADLGNPVGQSGLGLMYLYGKGVDKDYTKALKYFSQAADQGWVDGQLQLGNMYFSGLGVRRDYKLANKYFSLASQSGHVLAFYNLAQMHATGTGMMRSCPTAVELFKNVAERGKWGEKLMEAHIHYREGRLDEAFVTYTLLAELGYEVAQSNAAFLLDKGDVSLFVEQDVFVRALMYWRRAASQGYSAAQVKLGDYHYYGLGTPVDYEMAATHYRLASEQQHNAQAMFNLGYMHEQGLGMQQDIHLAKRCYDMAAETSADAKVPVALALMKLSLLFSMKYFQEVSAVISAFQNVFRSICSCGLYRNTGFFCINREISIYQFLRDCWKEALSVGKQ</sequence>
<dbReference type="EC" id="3.2.1.114" evidence="17"/>
<keyword evidence="10" id="KW-0735">Signal-anchor</keyword>
<keyword evidence="6" id="KW-0812">Transmembrane</keyword>
<dbReference type="InterPro" id="IPR028995">
    <property type="entry name" value="Glyco_hydro_57/38_cen_sf"/>
</dbReference>
<dbReference type="PANTHER" id="PTHR11607">
    <property type="entry name" value="ALPHA-MANNOSIDASE"/>
    <property type="match status" value="1"/>
</dbReference>
<keyword evidence="25" id="KW-1185">Reference proteome</keyword>
<dbReference type="FunFam" id="2.70.98.30:FF:000002">
    <property type="entry name" value="Alpha-mannosidase"/>
    <property type="match status" value="1"/>
</dbReference>
<keyword evidence="15" id="KW-0326">Glycosidase</keyword>
<comment type="pathway">
    <text evidence="3">Protein modification; protein glycosylation.</text>
</comment>
<evidence type="ECO:0000256" key="14">
    <source>
        <dbReference type="ARBA" id="ARBA00023157"/>
    </source>
</evidence>
<dbReference type="InterPro" id="IPR037094">
    <property type="entry name" value="Glyco_hydro_38_cen_sf"/>
</dbReference>
<dbReference type="InterPro" id="IPR011330">
    <property type="entry name" value="Glyco_hydro/deAcase_b/a-brl"/>
</dbReference>
<dbReference type="PROSITE" id="PS51257">
    <property type="entry name" value="PROKAR_LIPOPROTEIN"/>
    <property type="match status" value="1"/>
</dbReference>
<dbReference type="Gene3D" id="3.20.110.10">
    <property type="entry name" value="Glycoside hydrolase 38, N terminal domain"/>
    <property type="match status" value="1"/>
</dbReference>
<dbReference type="FunFam" id="2.60.40.1180:FF:000019">
    <property type="entry name" value="Alpha-mannosidase 2"/>
    <property type="match status" value="1"/>
</dbReference>
<dbReference type="InterPro" id="IPR011013">
    <property type="entry name" value="Gal_mutarotase_sf_dom"/>
</dbReference>
<feature type="domain" description="Glycoside hydrolase family 38 central" evidence="23">
    <location>
        <begin position="485"/>
        <end position="572"/>
    </location>
</feature>
<comment type="caution">
    <text evidence="24">The sequence shown here is derived from an EMBL/GenBank/DDBJ whole genome shotgun (WGS) entry which is preliminary data.</text>
</comment>
<comment type="subcellular location">
    <subcellularLocation>
        <location evidence="2">Golgi apparatus membrane</location>
        <topology evidence="2">Single-pass type II membrane protein</topology>
    </subcellularLocation>
</comment>
<dbReference type="EMBL" id="BLKM01012987">
    <property type="protein sequence ID" value="GFG38333.1"/>
    <property type="molecule type" value="Genomic_DNA"/>
</dbReference>
<dbReference type="GO" id="GO:0006013">
    <property type="term" value="P:mannose metabolic process"/>
    <property type="evidence" value="ECO:0007669"/>
    <property type="project" value="InterPro"/>
</dbReference>
<keyword evidence="8" id="KW-0378">Hydrolase</keyword>
<dbReference type="SUPFAM" id="SSF88713">
    <property type="entry name" value="Glycoside hydrolase/deacetylase"/>
    <property type="match status" value="1"/>
</dbReference>
<protein>
    <recommendedName>
        <fullName evidence="18">Alpha-mannosidase 2</fullName>
        <ecNumber evidence="17">3.2.1.114</ecNumber>
    </recommendedName>
    <alternativeName>
        <fullName evidence="19">Golgi alpha-mannosidase II</fullName>
    </alternativeName>
    <alternativeName>
        <fullName evidence="20">Mannosyl-oligosaccharide 1,3-1,6-alpha-mannosidase</fullName>
    </alternativeName>
</protein>
<dbReference type="InterPro" id="IPR000602">
    <property type="entry name" value="Glyco_hydro_38_N"/>
</dbReference>
<dbReference type="GO" id="GO:0006491">
    <property type="term" value="P:N-glycan processing"/>
    <property type="evidence" value="ECO:0007669"/>
    <property type="project" value="TreeGrafter"/>
</dbReference>
<keyword evidence="12" id="KW-0333">Golgi apparatus</keyword>
<dbReference type="InterPro" id="IPR011682">
    <property type="entry name" value="Glyco_hydro_38_C"/>
</dbReference>
<dbReference type="SMART" id="SM00671">
    <property type="entry name" value="SEL1"/>
    <property type="match status" value="11"/>
</dbReference>
<evidence type="ECO:0000313" key="25">
    <source>
        <dbReference type="Proteomes" id="UP000502823"/>
    </source>
</evidence>
<evidence type="ECO:0000256" key="1">
    <source>
        <dbReference type="ARBA" id="ARBA00001947"/>
    </source>
</evidence>
<proteinExistence type="inferred from homology"/>
<keyword evidence="9" id="KW-0862">Zinc</keyword>
<evidence type="ECO:0000256" key="10">
    <source>
        <dbReference type="ARBA" id="ARBA00022968"/>
    </source>
</evidence>
<evidence type="ECO:0000256" key="18">
    <source>
        <dbReference type="ARBA" id="ARBA00071851"/>
    </source>
</evidence>
<dbReference type="Pfam" id="PF09261">
    <property type="entry name" value="Alpha-mann_mid"/>
    <property type="match status" value="1"/>
</dbReference>
<dbReference type="Gene3D" id="1.25.40.10">
    <property type="entry name" value="Tetratricopeptide repeat domain"/>
    <property type="match status" value="3"/>
</dbReference>
<evidence type="ECO:0000256" key="2">
    <source>
        <dbReference type="ARBA" id="ARBA00004323"/>
    </source>
</evidence>
<dbReference type="FunFam" id="1.20.1270.50:FF:000001">
    <property type="entry name" value="Alpha-mannosidase"/>
    <property type="match status" value="1"/>
</dbReference>
<dbReference type="Pfam" id="PF01074">
    <property type="entry name" value="Glyco_hydro_38N"/>
    <property type="match status" value="1"/>
</dbReference>
<name>A0A6L2Q0A9_COPFO</name>
<keyword evidence="13" id="KW-0472">Membrane</keyword>
<dbReference type="Proteomes" id="UP000502823">
    <property type="component" value="Unassembled WGS sequence"/>
</dbReference>
<evidence type="ECO:0000256" key="8">
    <source>
        <dbReference type="ARBA" id="ARBA00022801"/>
    </source>
</evidence>
<evidence type="ECO:0000256" key="17">
    <source>
        <dbReference type="ARBA" id="ARBA00066412"/>
    </source>
</evidence>
<evidence type="ECO:0000256" key="11">
    <source>
        <dbReference type="ARBA" id="ARBA00022989"/>
    </source>
</evidence>
<comment type="cofactor">
    <cofactor evidence="1">
        <name>Zn(2+)</name>
        <dbReference type="ChEBI" id="CHEBI:29105"/>
    </cofactor>
</comment>
<evidence type="ECO:0000256" key="22">
    <source>
        <dbReference type="SAM" id="MobiDB-lite"/>
    </source>
</evidence>
<dbReference type="Gene3D" id="2.60.40.1180">
    <property type="entry name" value="Golgi alpha-mannosidase II"/>
    <property type="match status" value="1"/>
</dbReference>
<evidence type="ECO:0000256" key="15">
    <source>
        <dbReference type="ARBA" id="ARBA00023295"/>
    </source>
</evidence>
<keyword evidence="14" id="KW-1015">Disulfide bond</keyword>
<evidence type="ECO:0000256" key="5">
    <source>
        <dbReference type="ARBA" id="ARBA00011748"/>
    </source>
</evidence>
<dbReference type="Gene3D" id="1.20.1270.50">
    <property type="entry name" value="Glycoside hydrolase family 38, central domain"/>
    <property type="match status" value="1"/>
</dbReference>
<dbReference type="SUPFAM" id="SSF74650">
    <property type="entry name" value="Galactose mutarotase-like"/>
    <property type="match status" value="1"/>
</dbReference>
<accession>A0A6L2Q0A9</accession>
<evidence type="ECO:0000256" key="6">
    <source>
        <dbReference type="ARBA" id="ARBA00022692"/>
    </source>
</evidence>
<dbReference type="CDD" id="cd10809">
    <property type="entry name" value="GH38N_AMII_GMII_SfManIII_like"/>
    <property type="match status" value="1"/>
</dbReference>
<evidence type="ECO:0000256" key="7">
    <source>
        <dbReference type="ARBA" id="ARBA00022723"/>
    </source>
</evidence>
<dbReference type="GO" id="GO:0000139">
    <property type="term" value="C:Golgi membrane"/>
    <property type="evidence" value="ECO:0007669"/>
    <property type="project" value="UniProtKB-SubCell"/>
</dbReference>
<evidence type="ECO:0000313" key="24">
    <source>
        <dbReference type="EMBL" id="GFG38333.1"/>
    </source>
</evidence>
<dbReference type="FunFam" id="3.20.110.10:FF:000003">
    <property type="entry name" value="Alpha-mannosidase"/>
    <property type="match status" value="1"/>
</dbReference>
<feature type="region of interest" description="Disordered" evidence="22">
    <location>
        <begin position="1126"/>
        <end position="1148"/>
    </location>
</feature>
<comment type="catalytic activity">
    <reaction evidence="21">
        <text>N(4)-{beta-D-GlcNAc-(1-&gt;2)-alpha-D-Man-(1-&gt;3)-[alpha-D-Man-(1-&gt;3)-[alpha-D-Man-(1-&gt;6)]-alpha-D-Man-(1-&gt;6)]-beta-D-Man-(1-&gt;4)-beta-D-GlcNAc-(1-&gt;4)-beta-D-GlcNAc}-L-asparaginyl-[protein] + 2 H2O = 2 alpha-D-mannopyranose + an N(4)-{beta-D-GlcNAc-(1-&gt;2)-alpha-D-Man-(1-&gt;3)-[alpha-D-Man-(1-&gt;6)]-beta-D-Man-(1-&gt;4)-beta-D-GlcNAc-(1-&gt;4)-beta-D-GlcNAc}-L-asparaginyl-[protein]</text>
        <dbReference type="Rhea" id="RHEA:56052"/>
        <dbReference type="Rhea" id="RHEA-COMP:14368"/>
        <dbReference type="Rhea" id="RHEA-COMP:14369"/>
        <dbReference type="ChEBI" id="CHEBI:15377"/>
        <dbReference type="ChEBI" id="CHEBI:28729"/>
        <dbReference type="ChEBI" id="CHEBI:60615"/>
        <dbReference type="ChEBI" id="CHEBI:60625"/>
        <dbReference type="EC" id="3.2.1.114"/>
    </reaction>
</comment>
<dbReference type="InterPro" id="IPR013780">
    <property type="entry name" value="Glyco_hydro_b"/>
</dbReference>
<keyword evidence="7" id="KW-0479">Metal-binding</keyword>
<dbReference type="Pfam" id="PF08238">
    <property type="entry name" value="Sel1"/>
    <property type="match status" value="10"/>
</dbReference>
<dbReference type="SUPFAM" id="SSF81901">
    <property type="entry name" value="HCP-like"/>
    <property type="match status" value="4"/>
</dbReference>
<dbReference type="InterPro" id="IPR027291">
    <property type="entry name" value="Glyco_hydro_38_N_sf"/>
</dbReference>
<organism evidence="24 25">
    <name type="scientific">Coptotermes formosanus</name>
    <name type="common">Formosan subterranean termite</name>
    <dbReference type="NCBI Taxonomy" id="36987"/>
    <lineage>
        <taxon>Eukaryota</taxon>
        <taxon>Metazoa</taxon>
        <taxon>Ecdysozoa</taxon>
        <taxon>Arthropoda</taxon>
        <taxon>Hexapoda</taxon>
        <taxon>Insecta</taxon>
        <taxon>Pterygota</taxon>
        <taxon>Neoptera</taxon>
        <taxon>Polyneoptera</taxon>
        <taxon>Dictyoptera</taxon>
        <taxon>Blattodea</taxon>
        <taxon>Blattoidea</taxon>
        <taxon>Termitoidae</taxon>
        <taxon>Rhinotermitidae</taxon>
        <taxon>Coptotermes</taxon>
    </lineage>
</organism>
<evidence type="ECO:0000256" key="9">
    <source>
        <dbReference type="ARBA" id="ARBA00022833"/>
    </source>
</evidence>
<dbReference type="GO" id="GO:0046872">
    <property type="term" value="F:metal ion binding"/>
    <property type="evidence" value="ECO:0007669"/>
    <property type="project" value="UniProtKB-KW"/>
</dbReference>
<dbReference type="OrthoDB" id="10261055at2759"/>
<evidence type="ECO:0000256" key="21">
    <source>
        <dbReference type="ARBA" id="ARBA00093232"/>
    </source>
</evidence>
<evidence type="ECO:0000256" key="3">
    <source>
        <dbReference type="ARBA" id="ARBA00004922"/>
    </source>
</evidence>
<dbReference type="InterPro" id="IPR015341">
    <property type="entry name" value="Glyco_hydro_38_cen"/>
</dbReference>
<evidence type="ECO:0000256" key="19">
    <source>
        <dbReference type="ARBA" id="ARBA00075635"/>
    </source>
</evidence>
<dbReference type="GO" id="GO:0004572">
    <property type="term" value="F:mannosyl-oligosaccharide 1,3-1,6-alpha-mannosidase activity"/>
    <property type="evidence" value="ECO:0007669"/>
    <property type="project" value="UniProtKB-EC"/>
</dbReference>
<dbReference type="Pfam" id="PF07748">
    <property type="entry name" value="Glyco_hydro_38C"/>
    <property type="match status" value="1"/>
</dbReference>
<evidence type="ECO:0000256" key="20">
    <source>
        <dbReference type="ARBA" id="ARBA00083602"/>
    </source>
</evidence>
<comment type="similarity">
    <text evidence="4">Belongs to the glycosyl hydrolase 38 family.</text>
</comment>
<comment type="function">
    <text evidence="16">Catalyzes the first committed step in the biosynthesis of complex N-glycans. It controls conversion of high mannose to complex N-glycans; the final hydrolytic step in the N-glycan maturation pathway.</text>
</comment>
<keyword evidence="11" id="KW-1133">Transmembrane helix</keyword>
<evidence type="ECO:0000259" key="23">
    <source>
        <dbReference type="SMART" id="SM00872"/>
    </source>
</evidence>
<evidence type="ECO:0000256" key="16">
    <source>
        <dbReference type="ARBA" id="ARBA00059516"/>
    </source>
</evidence>
<evidence type="ECO:0000256" key="13">
    <source>
        <dbReference type="ARBA" id="ARBA00023136"/>
    </source>
</evidence>
<evidence type="ECO:0000256" key="4">
    <source>
        <dbReference type="ARBA" id="ARBA00009792"/>
    </source>
</evidence>
<evidence type="ECO:0000256" key="12">
    <source>
        <dbReference type="ARBA" id="ARBA00023034"/>
    </source>
</evidence>
<dbReference type="InterPro" id="IPR050843">
    <property type="entry name" value="Glycosyl_Hydrlase_38"/>
</dbReference>
<dbReference type="SUPFAM" id="SSF88688">
    <property type="entry name" value="Families 57/38 glycoside transferase middle domain"/>
    <property type="match status" value="1"/>
</dbReference>